<dbReference type="EMBL" id="JAUSSK010000001">
    <property type="protein sequence ID" value="MDQ0008162.1"/>
    <property type="molecule type" value="Genomic_DNA"/>
</dbReference>
<dbReference type="InterPro" id="IPR011055">
    <property type="entry name" value="Dup_hybrid_motif"/>
</dbReference>
<name>A0ABT9ST46_9GAMM</name>
<dbReference type="InterPro" id="IPR050570">
    <property type="entry name" value="Cell_wall_metabolism_enzyme"/>
</dbReference>
<gene>
    <name evidence="2" type="ORF">J2T07_000321</name>
</gene>
<dbReference type="PANTHER" id="PTHR21666">
    <property type="entry name" value="PEPTIDASE-RELATED"/>
    <property type="match status" value="1"/>
</dbReference>
<evidence type="ECO:0000313" key="2">
    <source>
        <dbReference type="EMBL" id="MDQ0008162.1"/>
    </source>
</evidence>
<evidence type="ECO:0000313" key="3">
    <source>
        <dbReference type="Proteomes" id="UP001237737"/>
    </source>
</evidence>
<sequence>MRAWIWVAGVAATMGTGLHARTVPDPAPVEARVPWAPTVFTGSDGARHAAYELHLTNFYGDTGPLTLDDLDVFADDSPRPLLHLDSAGLAAVAKPVPKEGAAAVVDPGKRGIVYLWLTLPTGTPVPKQLRHHVDMTANGHAYAVDGVEVAVSPTAVPVIGAPLRGGRWLAHEGPGAFRSHHWGSMVAINGSLTVPQRYAIDFVGVDASGRAIKASVKDLQATRYADWIGYGAEVIAVADGVVAGARDGEEEHAPLKPQPEPASLTTDGLFGNYVVLSIGPGQYAGYAHLAKGSVRVKKGDRVRRGQVIGRLGQSGNSAAPHLHFQLANAPEFQGSEGIPYVFDRIDLYGEEREAQLFGQGDPWKAAPPSHRQAQLPLDGIVVGFPDK</sequence>
<comment type="caution">
    <text evidence="2">The sequence shown here is derived from an EMBL/GenBank/DDBJ whole genome shotgun (WGS) entry which is preliminary data.</text>
</comment>
<dbReference type="Pfam" id="PF01551">
    <property type="entry name" value="Peptidase_M23"/>
    <property type="match status" value="1"/>
</dbReference>
<dbReference type="Gene3D" id="2.70.70.10">
    <property type="entry name" value="Glucose Permease (Domain IIA)"/>
    <property type="match status" value="1"/>
</dbReference>
<feature type="domain" description="M23ase beta-sheet core" evidence="1">
    <location>
        <begin position="230"/>
        <end position="327"/>
    </location>
</feature>
<accession>A0ABT9ST46</accession>
<reference evidence="2 3" key="1">
    <citation type="submission" date="2023-07" db="EMBL/GenBank/DDBJ databases">
        <title>Sorghum-associated microbial communities from plants grown in Nebraska, USA.</title>
        <authorList>
            <person name="Schachtman D."/>
        </authorList>
    </citation>
    <scope>NUCLEOTIDE SEQUENCE [LARGE SCALE GENOMIC DNA]</scope>
    <source>
        <strain evidence="2 3">CC60</strain>
    </source>
</reference>
<dbReference type="GO" id="GO:0016787">
    <property type="term" value="F:hydrolase activity"/>
    <property type="evidence" value="ECO:0007669"/>
    <property type="project" value="UniProtKB-KW"/>
</dbReference>
<dbReference type="RefSeq" id="WP_306846815.1">
    <property type="nucleotide sequence ID" value="NZ_JAUSSK010000001.1"/>
</dbReference>
<protein>
    <submittedName>
        <fullName evidence="2">Murein DD-endopeptidase MepM/ murein hydrolase activator NlpD</fullName>
    </submittedName>
</protein>
<proteinExistence type="predicted"/>
<dbReference type="SUPFAM" id="SSF51261">
    <property type="entry name" value="Duplicated hybrid motif"/>
    <property type="match status" value="1"/>
</dbReference>
<evidence type="ECO:0000259" key="1">
    <source>
        <dbReference type="Pfam" id="PF01551"/>
    </source>
</evidence>
<dbReference type="CDD" id="cd12797">
    <property type="entry name" value="M23_peptidase"/>
    <property type="match status" value="1"/>
</dbReference>
<dbReference type="InterPro" id="IPR016047">
    <property type="entry name" value="M23ase_b-sheet_dom"/>
</dbReference>
<dbReference type="PANTHER" id="PTHR21666:SF270">
    <property type="entry name" value="MUREIN HYDROLASE ACTIVATOR ENVC"/>
    <property type="match status" value="1"/>
</dbReference>
<dbReference type="Proteomes" id="UP001237737">
    <property type="component" value="Unassembled WGS sequence"/>
</dbReference>
<keyword evidence="3" id="KW-1185">Reference proteome</keyword>
<organism evidence="2 3">
    <name type="scientific">Luteibacter jiangsuensis</name>
    <dbReference type="NCBI Taxonomy" id="637577"/>
    <lineage>
        <taxon>Bacteria</taxon>
        <taxon>Pseudomonadati</taxon>
        <taxon>Pseudomonadota</taxon>
        <taxon>Gammaproteobacteria</taxon>
        <taxon>Lysobacterales</taxon>
        <taxon>Rhodanobacteraceae</taxon>
        <taxon>Luteibacter</taxon>
    </lineage>
</organism>
<keyword evidence="2" id="KW-0378">Hydrolase</keyword>